<evidence type="ECO:0000313" key="2">
    <source>
        <dbReference type="EMBL" id="MDB9222670.1"/>
    </source>
</evidence>
<dbReference type="Gene3D" id="1.25.40.10">
    <property type="entry name" value="Tetratricopeptide repeat domain"/>
    <property type="match status" value="1"/>
</dbReference>
<dbReference type="InterPro" id="IPR011990">
    <property type="entry name" value="TPR-like_helical_dom_sf"/>
</dbReference>
<accession>A0AAW6FH14</accession>
<dbReference type="EMBL" id="JAQMRD010000006">
    <property type="protein sequence ID" value="MDB9222670.1"/>
    <property type="molecule type" value="Genomic_DNA"/>
</dbReference>
<sequence>MKVYFILGILFCSIGSYAQDIGRQILERELDRNHYDEVLRGVDSLYRIEGKSSDLLFYEGKANEGMLRYKAAYRCYSEWLERDSSDRDARLALARVAALAGWTMKAVDIYEQLAGEDSLDFFVNYQLARLYQQIGKTVRAIGIYDRLYQTDTTNVTLLKRIGDCYNRIGWSMNAVDHYLRAFCLDPEDGETVVKAVNLMMANTVLFPDFIGQSGPLVDTALIYSPRLNALKQLRGILYYLSRRYFDCETTFEELIAQGDSTRVNFKYLGLALFHMNRFKEAVVPLAIADSLFQDDWGNRLDPELSMRYGETLGKCRETEKAMKVLGEIERQMMPDTLMLYRLAFLRGNACEEVDKREQAVCHYWRAYKLKEDNKNIIYTLMSFHCGLWTVEGRRRQASEEEVSKSLFFHVLFLQKMKALSSGERHYFNGLSGDILRKELDELFFRQEATLVVVDPDGKKYTYSADEMRELIKP</sequence>
<reference evidence="2" key="1">
    <citation type="submission" date="2023-01" db="EMBL/GenBank/DDBJ databases">
        <title>Human gut microbiome strain richness.</title>
        <authorList>
            <person name="Chen-Liaw A."/>
        </authorList>
    </citation>
    <scope>NUCLEOTIDE SEQUENCE</scope>
    <source>
        <strain evidence="2">RTP21484st1_B7_RTP21484_190118</strain>
    </source>
</reference>
<dbReference type="SUPFAM" id="SSF48452">
    <property type="entry name" value="TPR-like"/>
    <property type="match status" value="2"/>
</dbReference>
<dbReference type="InterPro" id="IPR019734">
    <property type="entry name" value="TPR_rpt"/>
</dbReference>
<dbReference type="AlphaFoldDB" id="A0AAW6FH14"/>
<dbReference type="SMART" id="SM00028">
    <property type="entry name" value="TPR"/>
    <property type="match status" value="4"/>
</dbReference>
<evidence type="ECO:0000256" key="1">
    <source>
        <dbReference type="PROSITE-ProRule" id="PRU00339"/>
    </source>
</evidence>
<feature type="repeat" description="TPR" evidence="1">
    <location>
        <begin position="155"/>
        <end position="188"/>
    </location>
</feature>
<protein>
    <recommendedName>
        <fullName evidence="4">Tetratricopeptide repeat protein</fullName>
    </recommendedName>
</protein>
<organism evidence="2 3">
    <name type="scientific">Odoribacter splanchnicus</name>
    <dbReference type="NCBI Taxonomy" id="28118"/>
    <lineage>
        <taxon>Bacteria</taxon>
        <taxon>Pseudomonadati</taxon>
        <taxon>Bacteroidota</taxon>
        <taxon>Bacteroidia</taxon>
        <taxon>Bacteroidales</taxon>
        <taxon>Odoribacteraceae</taxon>
        <taxon>Odoribacter</taxon>
    </lineage>
</organism>
<name>A0AAW6FH14_9BACT</name>
<dbReference type="RefSeq" id="WP_272054320.1">
    <property type="nucleotide sequence ID" value="NZ_JAQMRB010000009.1"/>
</dbReference>
<comment type="caution">
    <text evidence="2">The sequence shown here is derived from an EMBL/GenBank/DDBJ whole genome shotgun (WGS) entry which is preliminary data.</text>
</comment>
<proteinExistence type="predicted"/>
<gene>
    <name evidence="2" type="ORF">PN645_06565</name>
</gene>
<evidence type="ECO:0000313" key="3">
    <source>
        <dbReference type="Proteomes" id="UP001212263"/>
    </source>
</evidence>
<dbReference type="Proteomes" id="UP001212263">
    <property type="component" value="Unassembled WGS sequence"/>
</dbReference>
<dbReference type="PROSITE" id="PS50005">
    <property type="entry name" value="TPR"/>
    <property type="match status" value="1"/>
</dbReference>
<keyword evidence="1" id="KW-0802">TPR repeat</keyword>
<evidence type="ECO:0008006" key="4">
    <source>
        <dbReference type="Google" id="ProtNLM"/>
    </source>
</evidence>